<feature type="region of interest" description="Disordered" evidence="3">
    <location>
        <begin position="214"/>
        <end position="252"/>
    </location>
</feature>
<organism evidence="4">
    <name type="scientific">Aphanomyces astaci</name>
    <name type="common">Crayfish plague agent</name>
    <dbReference type="NCBI Taxonomy" id="112090"/>
    <lineage>
        <taxon>Eukaryota</taxon>
        <taxon>Sar</taxon>
        <taxon>Stramenopiles</taxon>
        <taxon>Oomycota</taxon>
        <taxon>Saprolegniomycetes</taxon>
        <taxon>Saprolegniales</taxon>
        <taxon>Verrucalvaceae</taxon>
        <taxon>Aphanomyces</taxon>
    </lineage>
</organism>
<dbReference type="RefSeq" id="XP_009834176.1">
    <property type="nucleotide sequence ID" value="XM_009835874.1"/>
</dbReference>
<dbReference type="VEuPathDB" id="FungiDB:H257_09614"/>
<feature type="region of interest" description="Disordered" evidence="3">
    <location>
        <begin position="292"/>
        <end position="347"/>
    </location>
</feature>
<keyword evidence="1" id="KW-0433">Leucine-rich repeat</keyword>
<dbReference type="PROSITE" id="PS51450">
    <property type="entry name" value="LRR"/>
    <property type="match status" value="2"/>
</dbReference>
<evidence type="ECO:0000256" key="2">
    <source>
        <dbReference type="ARBA" id="ARBA00022737"/>
    </source>
</evidence>
<gene>
    <name evidence="4" type="ORF">H257_09614</name>
</gene>
<dbReference type="Gene3D" id="3.80.10.10">
    <property type="entry name" value="Ribonuclease Inhibitor"/>
    <property type="match status" value="1"/>
</dbReference>
<dbReference type="EMBL" id="KI913137">
    <property type="protein sequence ID" value="ETV76051.1"/>
    <property type="molecule type" value="Genomic_DNA"/>
</dbReference>
<feature type="compositionally biased region" description="Polar residues" evidence="3">
    <location>
        <begin position="333"/>
        <end position="342"/>
    </location>
</feature>
<keyword evidence="2" id="KW-0677">Repeat</keyword>
<evidence type="ECO:0000256" key="1">
    <source>
        <dbReference type="ARBA" id="ARBA00022614"/>
    </source>
</evidence>
<dbReference type="PANTHER" id="PTHR15454">
    <property type="entry name" value="NISCHARIN RELATED"/>
    <property type="match status" value="1"/>
</dbReference>
<reference evidence="4" key="1">
    <citation type="submission" date="2013-12" db="EMBL/GenBank/DDBJ databases">
        <title>The Genome Sequence of Aphanomyces astaci APO3.</title>
        <authorList>
            <consortium name="The Broad Institute Genomics Platform"/>
            <person name="Russ C."/>
            <person name="Tyler B."/>
            <person name="van West P."/>
            <person name="Dieguez-Uribeondo J."/>
            <person name="Young S.K."/>
            <person name="Zeng Q."/>
            <person name="Gargeya S."/>
            <person name="Fitzgerald M."/>
            <person name="Abouelleil A."/>
            <person name="Alvarado L."/>
            <person name="Chapman S.B."/>
            <person name="Gainer-Dewar J."/>
            <person name="Goldberg J."/>
            <person name="Griggs A."/>
            <person name="Gujja S."/>
            <person name="Hansen M."/>
            <person name="Howarth C."/>
            <person name="Imamovic A."/>
            <person name="Ireland A."/>
            <person name="Larimer J."/>
            <person name="McCowan C."/>
            <person name="Murphy C."/>
            <person name="Pearson M."/>
            <person name="Poon T.W."/>
            <person name="Priest M."/>
            <person name="Roberts A."/>
            <person name="Saif S."/>
            <person name="Shea T."/>
            <person name="Sykes S."/>
            <person name="Wortman J."/>
            <person name="Nusbaum C."/>
            <person name="Birren B."/>
        </authorList>
    </citation>
    <scope>NUCLEOTIDE SEQUENCE [LARGE SCALE GENOMIC DNA]</scope>
    <source>
        <strain evidence="4">APO3</strain>
    </source>
</reference>
<protein>
    <recommendedName>
        <fullName evidence="5">U2A'/phosphoprotein 32 family A C-terminal domain-containing protein</fullName>
    </recommendedName>
</protein>
<dbReference type="InterPro" id="IPR001611">
    <property type="entry name" value="Leu-rich_rpt"/>
</dbReference>
<dbReference type="AlphaFoldDB" id="W4G9W4"/>
<dbReference type="Pfam" id="PF13855">
    <property type="entry name" value="LRR_8"/>
    <property type="match status" value="1"/>
</dbReference>
<evidence type="ECO:0008006" key="5">
    <source>
        <dbReference type="Google" id="ProtNLM"/>
    </source>
</evidence>
<dbReference type="GO" id="GO:0005737">
    <property type="term" value="C:cytoplasm"/>
    <property type="evidence" value="ECO:0007669"/>
    <property type="project" value="TreeGrafter"/>
</dbReference>
<dbReference type="InterPro" id="IPR032675">
    <property type="entry name" value="LRR_dom_sf"/>
</dbReference>
<name>W4G9W4_APHAT</name>
<dbReference type="PRINTS" id="PR00019">
    <property type="entry name" value="LEURICHRPT"/>
</dbReference>
<dbReference type="OrthoDB" id="78286at2759"/>
<evidence type="ECO:0000256" key="3">
    <source>
        <dbReference type="SAM" id="MobiDB-lite"/>
    </source>
</evidence>
<sequence>MSMAEVAGEDVHEYDVHEGRLNVKNVTVASLSDIRLVSPGQLKCLNVSDNVLLNMQPAHDFPLLQHLTLTRNWIVDMGPVRQFPHLLHLDLSHNNIRQVDGIDMLTHLQVLNLSHNDLRNFLAIRPLSLNQSIRVLHLHNNVVATLSGYRARVSSLLPQVFMLDDVRFPRFASLKKLPSPSCRACGHTALPPHLAPSQGRRLSKDEQALCDAVRSKPRLPNAAKKSTPPLAVHPHPTSSQMPNRFQQEHEDSGRQLFIQQKMHDRPKQAKATVAARSRHMSLIERKLLQLIASKDDHKKPMAPAPKTTTPCKSQRSNQLDVDALTSMEDSNDSKTPSPTSCADNHLHPLDDMFTDDMEYHEDMMQQLQHNITPTTTMESETSYYGFDQAWASCAALEKLFDTSLPLYDDQVIALAQAAAEDLPFQNVHLGTVLREFAQVLSLQQEPQSPQSETSEMTQIQQFLRRN</sequence>
<dbReference type="PANTHER" id="PTHR15454:SF56">
    <property type="entry name" value="PROTEIN PHOSPHATASE 1 REGULATORY SUBUNIT 7-RELATED"/>
    <property type="match status" value="1"/>
</dbReference>
<feature type="compositionally biased region" description="Polar residues" evidence="3">
    <location>
        <begin position="236"/>
        <end position="245"/>
    </location>
</feature>
<dbReference type="STRING" id="112090.W4G9W4"/>
<evidence type="ECO:0000313" key="4">
    <source>
        <dbReference type="EMBL" id="ETV76051.1"/>
    </source>
</evidence>
<dbReference type="GeneID" id="20811610"/>
<accession>W4G9W4</accession>
<proteinExistence type="predicted"/>
<dbReference type="SUPFAM" id="SSF52075">
    <property type="entry name" value="Outer arm dynein light chain 1"/>
    <property type="match status" value="1"/>
</dbReference>